<reference evidence="2" key="1">
    <citation type="submission" date="2020-06" db="EMBL/GenBank/DDBJ databases">
        <authorList>
            <person name="Li T."/>
            <person name="Hu X."/>
            <person name="Zhang T."/>
            <person name="Song X."/>
            <person name="Zhang H."/>
            <person name="Dai N."/>
            <person name="Sheng W."/>
            <person name="Hou X."/>
            <person name="Wei L."/>
        </authorList>
    </citation>
    <scope>NUCLEOTIDE SEQUENCE</scope>
    <source>
        <strain evidence="2">G01</strain>
        <tissue evidence="2">Leaf</tissue>
    </source>
</reference>
<reference evidence="2" key="2">
    <citation type="journal article" date="2024" name="Plant">
        <title>Genomic evolution and insights into agronomic trait innovations of Sesamum species.</title>
        <authorList>
            <person name="Miao H."/>
            <person name="Wang L."/>
            <person name="Qu L."/>
            <person name="Liu H."/>
            <person name="Sun Y."/>
            <person name="Le M."/>
            <person name="Wang Q."/>
            <person name="Wei S."/>
            <person name="Zheng Y."/>
            <person name="Lin W."/>
            <person name="Duan Y."/>
            <person name="Cao H."/>
            <person name="Xiong S."/>
            <person name="Wang X."/>
            <person name="Wei L."/>
            <person name="Li C."/>
            <person name="Ma Q."/>
            <person name="Ju M."/>
            <person name="Zhao R."/>
            <person name="Li G."/>
            <person name="Mu C."/>
            <person name="Tian Q."/>
            <person name="Mei H."/>
            <person name="Zhang T."/>
            <person name="Gao T."/>
            <person name="Zhang H."/>
        </authorList>
    </citation>
    <scope>NUCLEOTIDE SEQUENCE</scope>
    <source>
        <strain evidence="2">G01</strain>
    </source>
</reference>
<proteinExistence type="predicted"/>
<organism evidence="2">
    <name type="scientific">Sesamum angustifolium</name>
    <dbReference type="NCBI Taxonomy" id="2727405"/>
    <lineage>
        <taxon>Eukaryota</taxon>
        <taxon>Viridiplantae</taxon>
        <taxon>Streptophyta</taxon>
        <taxon>Embryophyta</taxon>
        <taxon>Tracheophyta</taxon>
        <taxon>Spermatophyta</taxon>
        <taxon>Magnoliopsida</taxon>
        <taxon>eudicotyledons</taxon>
        <taxon>Gunneridae</taxon>
        <taxon>Pentapetalae</taxon>
        <taxon>asterids</taxon>
        <taxon>lamiids</taxon>
        <taxon>Lamiales</taxon>
        <taxon>Pedaliaceae</taxon>
        <taxon>Sesamum</taxon>
    </lineage>
</organism>
<dbReference type="AlphaFoldDB" id="A0AAW2IN97"/>
<dbReference type="EMBL" id="JACGWK010001705">
    <property type="protein sequence ID" value="KAL0283684.1"/>
    <property type="molecule type" value="Genomic_DNA"/>
</dbReference>
<evidence type="ECO:0000256" key="1">
    <source>
        <dbReference type="SAM" id="MobiDB-lite"/>
    </source>
</evidence>
<gene>
    <name evidence="2" type="ORF">Sangu_2872400</name>
</gene>
<comment type="caution">
    <text evidence="2">The sequence shown here is derived from an EMBL/GenBank/DDBJ whole genome shotgun (WGS) entry which is preliminary data.</text>
</comment>
<accession>A0AAW2IN97</accession>
<sequence length="142" mass="15694">MANSTGSLDSANGTPSETAPFILNSVDFPPLTVNPPTFSSQLSLTRHRLKLGHFQRLSLPLLHSGKILNAQNFENSKNSSWLTLHQLQLDQPTKSMDAQPSSSQTQRPNHWRMNLNWPLLGNSLARQPAIQSATPSPCKIRS</sequence>
<evidence type="ECO:0000313" key="2">
    <source>
        <dbReference type="EMBL" id="KAL0283684.1"/>
    </source>
</evidence>
<name>A0AAW2IN97_9LAMI</name>
<protein>
    <submittedName>
        <fullName evidence="2">Uncharacterized protein</fullName>
    </submittedName>
</protein>
<feature type="region of interest" description="Disordered" evidence="1">
    <location>
        <begin position="91"/>
        <end position="110"/>
    </location>
</feature>
<feature type="compositionally biased region" description="Polar residues" evidence="1">
    <location>
        <begin position="91"/>
        <end position="108"/>
    </location>
</feature>